<organism evidence="2">
    <name type="scientific">Tanacetum cinerariifolium</name>
    <name type="common">Dalmatian daisy</name>
    <name type="synonym">Chrysanthemum cinerariifolium</name>
    <dbReference type="NCBI Taxonomy" id="118510"/>
    <lineage>
        <taxon>Eukaryota</taxon>
        <taxon>Viridiplantae</taxon>
        <taxon>Streptophyta</taxon>
        <taxon>Embryophyta</taxon>
        <taxon>Tracheophyta</taxon>
        <taxon>Spermatophyta</taxon>
        <taxon>Magnoliopsida</taxon>
        <taxon>eudicotyledons</taxon>
        <taxon>Gunneridae</taxon>
        <taxon>Pentapetalae</taxon>
        <taxon>asterids</taxon>
        <taxon>campanulids</taxon>
        <taxon>Asterales</taxon>
        <taxon>Asteraceae</taxon>
        <taxon>Asteroideae</taxon>
        <taxon>Anthemideae</taxon>
        <taxon>Anthemidinae</taxon>
        <taxon>Tanacetum</taxon>
    </lineage>
</organism>
<evidence type="ECO:0000313" key="2">
    <source>
        <dbReference type="EMBL" id="GEU37332.1"/>
    </source>
</evidence>
<sequence>MTGFKMDYFKGMTYDEIRPLFEKHYNYNQAFVDEVNKGVKVLKTEVRQEKDAKVESFKREGESLEQEIAKKQKMEEETEELKKHLHIVTDDDDDDMYTYATPLASKIPIIDYKDRFEKTKPKNYSDDYLLNTLKIMFEKPNVEASVGKDQKGRYGLSNVKS</sequence>
<evidence type="ECO:0000256" key="1">
    <source>
        <dbReference type="SAM" id="Coils"/>
    </source>
</evidence>
<feature type="coiled-coil region" evidence="1">
    <location>
        <begin position="47"/>
        <end position="91"/>
    </location>
</feature>
<reference evidence="2" key="1">
    <citation type="journal article" date="2019" name="Sci. Rep.">
        <title>Draft genome of Tanacetum cinerariifolium, the natural source of mosquito coil.</title>
        <authorList>
            <person name="Yamashiro T."/>
            <person name="Shiraishi A."/>
            <person name="Satake H."/>
            <person name="Nakayama K."/>
        </authorList>
    </citation>
    <scope>NUCLEOTIDE SEQUENCE</scope>
</reference>
<accession>A0A6L2JKZ7</accession>
<dbReference type="EMBL" id="BKCJ010000917">
    <property type="protein sequence ID" value="GEU37332.1"/>
    <property type="molecule type" value="Genomic_DNA"/>
</dbReference>
<dbReference type="AlphaFoldDB" id="A0A6L2JKZ7"/>
<proteinExistence type="predicted"/>
<gene>
    <name evidence="2" type="ORF">Tci_009310</name>
</gene>
<protein>
    <submittedName>
        <fullName evidence="2">Uncharacterized protein</fullName>
    </submittedName>
</protein>
<keyword evidence="1" id="KW-0175">Coiled coil</keyword>
<name>A0A6L2JKZ7_TANCI</name>
<comment type="caution">
    <text evidence="2">The sequence shown here is derived from an EMBL/GenBank/DDBJ whole genome shotgun (WGS) entry which is preliminary data.</text>
</comment>